<reference evidence="1 2" key="1">
    <citation type="submission" date="2021-01" db="EMBL/GenBank/DDBJ databases">
        <title>Whole genome shotgun sequence of Planotetraspora kaengkrachanensis NBRC 104272.</title>
        <authorList>
            <person name="Komaki H."/>
            <person name="Tamura T."/>
        </authorList>
    </citation>
    <scope>NUCLEOTIDE SEQUENCE [LARGE SCALE GENOMIC DNA]</scope>
    <source>
        <strain evidence="1 2">NBRC 104272</strain>
    </source>
</reference>
<dbReference type="EMBL" id="BONV01000015">
    <property type="protein sequence ID" value="GIG80622.1"/>
    <property type="molecule type" value="Genomic_DNA"/>
</dbReference>
<organism evidence="1 2">
    <name type="scientific">Planotetraspora kaengkrachanensis</name>
    <dbReference type="NCBI Taxonomy" id="575193"/>
    <lineage>
        <taxon>Bacteria</taxon>
        <taxon>Bacillati</taxon>
        <taxon>Actinomycetota</taxon>
        <taxon>Actinomycetes</taxon>
        <taxon>Streptosporangiales</taxon>
        <taxon>Streptosporangiaceae</taxon>
        <taxon>Planotetraspora</taxon>
    </lineage>
</organism>
<sequence length="119" mass="12982">MDDSTDYADSAPLFPETTAAYVPPVGGGMGGFLDNLNSQMADAGTVYRSALDPSSVSDDELASAEERIDNAARNSSVLEGYTYQDQVYNDVIQHDREVQWSNQAHEAETDAWIEADRAE</sequence>
<name>A0A8J3LXN8_9ACTN</name>
<comment type="caution">
    <text evidence="1">The sequence shown here is derived from an EMBL/GenBank/DDBJ whole genome shotgun (WGS) entry which is preliminary data.</text>
</comment>
<accession>A0A8J3LXN8</accession>
<evidence type="ECO:0000313" key="2">
    <source>
        <dbReference type="Proteomes" id="UP000630097"/>
    </source>
</evidence>
<gene>
    <name evidence="1" type="ORF">Pka01_37490</name>
</gene>
<dbReference type="Proteomes" id="UP000630097">
    <property type="component" value="Unassembled WGS sequence"/>
</dbReference>
<protein>
    <submittedName>
        <fullName evidence="1">Uncharacterized protein</fullName>
    </submittedName>
</protein>
<dbReference type="AlphaFoldDB" id="A0A8J3LXN8"/>
<dbReference type="RefSeq" id="WP_203884027.1">
    <property type="nucleotide sequence ID" value="NZ_BAABHH010000014.1"/>
</dbReference>
<keyword evidence="2" id="KW-1185">Reference proteome</keyword>
<evidence type="ECO:0000313" key="1">
    <source>
        <dbReference type="EMBL" id="GIG80622.1"/>
    </source>
</evidence>
<proteinExistence type="predicted"/>